<dbReference type="InterPro" id="IPR024551">
    <property type="entry name" value="AspAT_Ic"/>
</dbReference>
<dbReference type="PANTHER" id="PTHR43799:SF1">
    <property type="entry name" value="ASPARTATE AMINOTRANSFERASE"/>
    <property type="match status" value="1"/>
</dbReference>
<dbReference type="InterPro" id="IPR015421">
    <property type="entry name" value="PyrdxlP-dep_Trfase_major"/>
</dbReference>
<accession>F1T3U0</accession>
<evidence type="ECO:0008006" key="3">
    <source>
        <dbReference type="Google" id="ProtNLM"/>
    </source>
</evidence>
<comment type="caution">
    <text evidence="1">The sequence shown here is derived from an EMBL/GenBank/DDBJ whole genome shotgun (WGS) entry which is preliminary data.</text>
</comment>
<keyword evidence="2" id="KW-1185">Reference proteome</keyword>
<dbReference type="AlphaFoldDB" id="F1T3U0"/>
<dbReference type="InterPro" id="IPR015424">
    <property type="entry name" value="PyrdxlP-dep_Trfase"/>
</dbReference>
<dbReference type="Pfam" id="PF12897">
    <property type="entry name" value="Asp_aminotransf"/>
    <property type="match status" value="1"/>
</dbReference>
<protein>
    <recommendedName>
        <fullName evidence="3">Aminotransferase</fullName>
    </recommendedName>
</protein>
<dbReference type="EMBL" id="ACGK02000001">
    <property type="protein sequence ID" value="EGF23384.1"/>
    <property type="molecule type" value="Genomic_DNA"/>
</dbReference>
<dbReference type="SUPFAM" id="SSF53383">
    <property type="entry name" value="PLP-dependent transferases"/>
    <property type="match status" value="1"/>
</dbReference>
<dbReference type="GeneID" id="93211088"/>
<dbReference type="PANTHER" id="PTHR43799">
    <property type="entry name" value="AMINOTRANSFERASE, PUTATIVE-RELATED"/>
    <property type="match status" value="1"/>
</dbReference>
<sequence>MTCTYETMTSDELKSEISALSLQLQQYRAMNLSLDMSRGKPSCAQIELSCPLLDVVNSQTPLVDGDAIVDNYGSPDGLPSTRNLVSKLLDVPQKNVIVSGSSSLNLMHDLIVYAFTHGISGQEPFYKQGKITWLCPAPGYDRHFTITEKLGFINKVIPMNDAGPDVAMIRELVEHDTSVKGIWCNPKYSNPTGVTYSDEVVRSLAQLKPAAPDFRIYWDNAYAFHCFKQPDVKLLNIFEALREAHAQNLVYEFGSFAKITFPSSAIAYVCASDEDIATIHDAFMEERVSSEKLSQLAHALYFKTPQDVYEHMQKHANIIAPKFALVEEKLSAHLGNLGIATWSHPRGGYFVSLDVMHGCAKKIVSCMKELGVTLTTCGATYPYGKDPLDSNIRLAPTYPALKDLSCALDILCVVTKFVCAQHIQEEKSCIS</sequence>
<dbReference type="GO" id="GO:0004069">
    <property type="term" value="F:L-aspartate:2-oxoglutarate aminotransferase activity"/>
    <property type="evidence" value="ECO:0007669"/>
    <property type="project" value="InterPro"/>
</dbReference>
<dbReference type="eggNOG" id="COG1167">
    <property type="taxonomic scope" value="Bacteria"/>
</dbReference>
<dbReference type="Gene3D" id="3.40.640.10">
    <property type="entry name" value="Type I PLP-dependent aspartate aminotransferase-like (Major domain)"/>
    <property type="match status" value="1"/>
</dbReference>
<gene>
    <name evidence="1" type="ORF">HMPREF0091_10331</name>
</gene>
<dbReference type="OrthoDB" id="199743at2"/>
<dbReference type="InterPro" id="IPR015422">
    <property type="entry name" value="PyrdxlP-dep_Trfase_small"/>
</dbReference>
<dbReference type="Gene3D" id="3.90.1150.10">
    <property type="entry name" value="Aspartate Aminotransferase, domain 1"/>
    <property type="match status" value="1"/>
</dbReference>
<evidence type="ECO:0000313" key="2">
    <source>
        <dbReference type="Proteomes" id="UP000005947"/>
    </source>
</evidence>
<name>F1T3U0_9ACTN</name>
<proteinExistence type="predicted"/>
<organism evidence="1 2">
    <name type="scientific">Fannyhessea vaginae DSM 15829</name>
    <dbReference type="NCBI Taxonomy" id="525256"/>
    <lineage>
        <taxon>Bacteria</taxon>
        <taxon>Bacillati</taxon>
        <taxon>Actinomycetota</taxon>
        <taxon>Coriobacteriia</taxon>
        <taxon>Coriobacteriales</taxon>
        <taxon>Atopobiaceae</taxon>
        <taxon>Fannyhessea</taxon>
    </lineage>
</organism>
<dbReference type="Proteomes" id="UP000005947">
    <property type="component" value="Unassembled WGS sequence"/>
</dbReference>
<reference evidence="1 2" key="1">
    <citation type="submission" date="2011-02" db="EMBL/GenBank/DDBJ databases">
        <authorList>
            <person name="Muzny D."/>
            <person name="Qin X."/>
            <person name="Buhay C."/>
            <person name="Dugan-Rocha S."/>
            <person name="Ding Y."/>
            <person name="Chen G."/>
            <person name="Hawes A."/>
            <person name="Holder M."/>
            <person name="Jhangiani S."/>
            <person name="Johnson A."/>
            <person name="Khan Z."/>
            <person name="Li Z."/>
            <person name="Liu W."/>
            <person name="Liu X."/>
            <person name="Perez L."/>
            <person name="Shen H."/>
            <person name="Wang Q."/>
            <person name="Watt J."/>
            <person name="Xi L."/>
            <person name="Xin Y."/>
            <person name="Zhou J."/>
            <person name="Deng J."/>
            <person name="Jiang H."/>
            <person name="Liu Y."/>
            <person name="Qu J."/>
            <person name="Song X.-Z."/>
            <person name="Zhang L."/>
            <person name="Villasana D."/>
            <person name="Johnson A."/>
            <person name="Liu J."/>
            <person name="Liyanage D."/>
            <person name="Lorensuhewa L."/>
            <person name="Robinson T."/>
            <person name="Song A."/>
            <person name="Song B.-B."/>
            <person name="Dinh H."/>
            <person name="Thornton R."/>
            <person name="Coyle M."/>
            <person name="Francisco L."/>
            <person name="Jackson L."/>
            <person name="Javaid M."/>
            <person name="Korchina V."/>
            <person name="Kovar C."/>
            <person name="Mata R."/>
            <person name="Mathew T."/>
            <person name="Ngo R."/>
            <person name="Nguyen L."/>
            <person name="Nguyen N."/>
            <person name="Okwuonu G."/>
            <person name="Ongeri F."/>
            <person name="Pham C."/>
            <person name="Simmons D."/>
            <person name="Wilczek-Boney K."/>
            <person name="Hale W."/>
            <person name="Jakkamsetti A."/>
            <person name="Pham P."/>
            <person name="Ruth R."/>
            <person name="San Lucas F."/>
            <person name="Warren J."/>
            <person name="Zhang J."/>
            <person name="Zhao Z."/>
            <person name="Zhou C."/>
            <person name="Zhu D."/>
            <person name="Lee S."/>
            <person name="Bess C."/>
            <person name="Blankenburg K."/>
            <person name="Forbes L."/>
            <person name="Fu Q."/>
            <person name="Gubbala S."/>
            <person name="Hirani K."/>
            <person name="Jayaseelan J.C."/>
            <person name="Lara F."/>
            <person name="Munidasa M."/>
            <person name="Palculict T."/>
            <person name="Patil S."/>
            <person name="Pu L.-L."/>
            <person name="Saada N."/>
            <person name="Tang L."/>
            <person name="Weissenberger G."/>
            <person name="Zhu Y."/>
            <person name="Hemphill L."/>
            <person name="Shang Y."/>
            <person name="Youmans B."/>
            <person name="Ayvaz T."/>
            <person name="Ross M."/>
            <person name="Santibanez J."/>
            <person name="Aqrawi P."/>
            <person name="Gross S."/>
            <person name="Joshi V."/>
            <person name="Fowler G."/>
            <person name="Nazareth L."/>
            <person name="Reid J."/>
            <person name="Worley K."/>
            <person name="Petrosino J."/>
            <person name="Highlander S."/>
            <person name="Gibbs R."/>
        </authorList>
    </citation>
    <scope>NUCLEOTIDE SEQUENCE [LARGE SCALE GENOMIC DNA]</scope>
    <source>
        <strain evidence="1 2">DSM 15829</strain>
    </source>
</reference>
<dbReference type="RefSeq" id="WP_006302455.1">
    <property type="nucleotide sequence ID" value="NZ_ACGK02000001.1"/>
</dbReference>
<evidence type="ECO:0000313" key="1">
    <source>
        <dbReference type="EMBL" id="EGF23384.1"/>
    </source>
</evidence>